<name>A0A553E388_9FLAO</name>
<evidence type="ECO:0000313" key="3">
    <source>
        <dbReference type="Proteomes" id="UP000316371"/>
    </source>
</evidence>
<evidence type="ECO:0000256" key="1">
    <source>
        <dbReference type="SAM" id="Phobius"/>
    </source>
</evidence>
<dbReference type="AlphaFoldDB" id="A0A553E388"/>
<evidence type="ECO:0000313" key="2">
    <source>
        <dbReference type="EMBL" id="TRX39497.1"/>
    </source>
</evidence>
<feature type="transmembrane region" description="Helical" evidence="1">
    <location>
        <begin position="104"/>
        <end position="124"/>
    </location>
</feature>
<organism evidence="2 3">
    <name type="scientific">Flavobacterium restrictum</name>
    <dbReference type="NCBI Taxonomy" id="2594428"/>
    <lineage>
        <taxon>Bacteria</taxon>
        <taxon>Pseudomonadati</taxon>
        <taxon>Bacteroidota</taxon>
        <taxon>Flavobacteriia</taxon>
        <taxon>Flavobacteriales</taxon>
        <taxon>Flavobacteriaceae</taxon>
        <taxon>Flavobacterium</taxon>
    </lineage>
</organism>
<keyword evidence="1" id="KW-0472">Membrane</keyword>
<dbReference type="EMBL" id="VJZT01000008">
    <property type="protein sequence ID" value="TRX39497.1"/>
    <property type="molecule type" value="Genomic_DNA"/>
</dbReference>
<feature type="transmembrane region" description="Helical" evidence="1">
    <location>
        <begin position="184"/>
        <end position="202"/>
    </location>
</feature>
<comment type="caution">
    <text evidence="2">The sequence shown here is derived from an EMBL/GenBank/DDBJ whole genome shotgun (WGS) entry which is preliminary data.</text>
</comment>
<keyword evidence="1" id="KW-0812">Transmembrane</keyword>
<keyword evidence="1" id="KW-1133">Transmembrane helix</keyword>
<feature type="transmembrane region" description="Helical" evidence="1">
    <location>
        <begin position="209"/>
        <end position="231"/>
    </location>
</feature>
<dbReference type="Proteomes" id="UP000316371">
    <property type="component" value="Unassembled WGS sequence"/>
</dbReference>
<feature type="transmembrane region" description="Helical" evidence="1">
    <location>
        <begin position="145"/>
        <end position="168"/>
    </location>
</feature>
<feature type="transmembrane region" description="Helical" evidence="1">
    <location>
        <begin position="50"/>
        <end position="72"/>
    </location>
</feature>
<gene>
    <name evidence="2" type="ORF">FNW21_09405</name>
</gene>
<dbReference type="Pfam" id="PF13803">
    <property type="entry name" value="DUF4184"/>
    <property type="match status" value="1"/>
</dbReference>
<keyword evidence="3" id="KW-1185">Reference proteome</keyword>
<dbReference type="OrthoDB" id="8481923at2"/>
<protein>
    <submittedName>
        <fullName evidence="2">DUF4184 family protein</fullName>
    </submittedName>
</protein>
<dbReference type="InterPro" id="IPR025238">
    <property type="entry name" value="DUF4184"/>
</dbReference>
<reference evidence="2 3" key="1">
    <citation type="submission" date="2019-07" db="EMBL/GenBank/DDBJ databases">
        <title>Novel species of Flavobacterium.</title>
        <authorList>
            <person name="Liu Q."/>
            <person name="Xin Y.-H."/>
        </authorList>
    </citation>
    <scope>NUCLEOTIDE SEQUENCE [LARGE SCALE GENOMIC DNA]</scope>
    <source>
        <strain evidence="2 3">LB1R34</strain>
    </source>
</reference>
<sequence length="237" mass="27221">MPFTFSHPAIILPFLKEKKLSATGLIIGSLCPDFEYFIRMKVQSDCSHTFLGLFFFNLPVGLLFALVFHQIIKKPFIENLPLFFQNKLTLLKSTKWMDYLKTNFLNVLLSILIGAISHVLWDSFTHKSGYFVAQIPFLRLQINSIPLYKIMQHLSSLIGMIFILYYGYKLPDNKVVAVKSDSKYWIFVVFFSFLFMLIRLHFGLSFSQIGAIVVSLIGTTILGIIVASLLFRKTNII</sequence>
<dbReference type="RefSeq" id="WP_144256487.1">
    <property type="nucleotide sequence ID" value="NZ_VJZT01000008.1"/>
</dbReference>
<proteinExistence type="predicted"/>
<accession>A0A553E388</accession>